<comment type="similarity">
    <text evidence="1">Belongs to the peptidase S1C family.</text>
</comment>
<dbReference type="Gene3D" id="2.30.42.10">
    <property type="match status" value="2"/>
</dbReference>
<feature type="signal peptide" evidence="4">
    <location>
        <begin position="1"/>
        <end position="23"/>
    </location>
</feature>
<keyword evidence="7" id="KW-1185">Reference proteome</keyword>
<dbReference type="SUPFAM" id="SSF50494">
    <property type="entry name" value="Trypsin-like serine proteases"/>
    <property type="match status" value="1"/>
</dbReference>
<dbReference type="EMBL" id="CP089982">
    <property type="protein sequence ID" value="WXA95057.1"/>
    <property type="molecule type" value="Genomic_DNA"/>
</dbReference>
<evidence type="ECO:0000256" key="2">
    <source>
        <dbReference type="ARBA" id="ARBA00022670"/>
    </source>
</evidence>
<dbReference type="PRINTS" id="PR00834">
    <property type="entry name" value="PROTEASES2C"/>
</dbReference>
<dbReference type="Pfam" id="PF13365">
    <property type="entry name" value="Trypsin_2"/>
    <property type="match status" value="1"/>
</dbReference>
<dbReference type="InterPro" id="IPR001940">
    <property type="entry name" value="Peptidase_S1C"/>
</dbReference>
<keyword evidence="2" id="KW-0645">Protease</keyword>
<keyword evidence="4" id="KW-0732">Signal</keyword>
<dbReference type="Gene3D" id="2.40.10.120">
    <property type="match status" value="1"/>
</dbReference>
<dbReference type="Pfam" id="PF13180">
    <property type="entry name" value="PDZ_2"/>
    <property type="match status" value="1"/>
</dbReference>
<dbReference type="InterPro" id="IPR001478">
    <property type="entry name" value="PDZ"/>
</dbReference>
<dbReference type="PANTHER" id="PTHR22939">
    <property type="entry name" value="SERINE PROTEASE FAMILY S1C HTRA-RELATED"/>
    <property type="match status" value="1"/>
</dbReference>
<protein>
    <submittedName>
        <fullName evidence="6">Trypsin-like peptidase domain-containing protein</fullName>
    </submittedName>
</protein>
<dbReference type="SUPFAM" id="SSF50156">
    <property type="entry name" value="PDZ domain-like"/>
    <property type="match status" value="2"/>
</dbReference>
<dbReference type="PROSITE" id="PS50106">
    <property type="entry name" value="PDZ"/>
    <property type="match status" value="1"/>
</dbReference>
<dbReference type="Pfam" id="PF17820">
    <property type="entry name" value="PDZ_6"/>
    <property type="match status" value="1"/>
</dbReference>
<name>A0ABZ2K8N2_9BACT</name>
<accession>A0ABZ2K8N2</accession>
<evidence type="ECO:0000259" key="5">
    <source>
        <dbReference type="PROSITE" id="PS50106"/>
    </source>
</evidence>
<feature type="chain" id="PRO_5045702960" evidence="4">
    <location>
        <begin position="24"/>
        <end position="467"/>
    </location>
</feature>
<sequence length="467" mass="48683">MRPLTFRSLVVLACLGLSAPALAQAQKVSAQSQGPSPAQVQASQAEARKLSDAFVNVAERVSPSVVQIDVTARDENADQILRWIGRGSSDSPVARGTGSGVVFTPDGAILTNNHVIEGALTINVHLRDGRFLPARLVGRDPATDLAVIKVDTQGLVAAKFADSDAMKVGEWVVAIGSPFGLGYTVTTGVLSAKGRGQLGMNLIEDYLQTDASINPGNSGGPLCDLEGRVVGINTMIVGRGSGIGFAVPSNMARRAAEQILKSGRVERAWIGVGAQDLSPELATVMKVDPRAGALVNAVGENSPAKRAQIKPGDVIAAVAARPIHDSHDLTREILAHDVGQTLELEVLRDGKRYGTKVTLAARPEAAVPPIPVQQQGVPQPGLGLTVRDLTPQQASQAGLPSKALPLITGISPGSSADRAGLKVGDVIIEVDGTAEPTSSQVQQAAADGQLLLRVRRRESSFYAALKK</sequence>
<dbReference type="RefSeq" id="WP_394845666.1">
    <property type="nucleotide sequence ID" value="NZ_CP089982.1"/>
</dbReference>
<dbReference type="Proteomes" id="UP001379533">
    <property type="component" value="Chromosome"/>
</dbReference>
<keyword evidence="3" id="KW-0378">Hydrolase</keyword>
<organism evidence="6 7">
    <name type="scientific">Pendulispora brunnea</name>
    <dbReference type="NCBI Taxonomy" id="2905690"/>
    <lineage>
        <taxon>Bacteria</taxon>
        <taxon>Pseudomonadati</taxon>
        <taxon>Myxococcota</taxon>
        <taxon>Myxococcia</taxon>
        <taxon>Myxococcales</taxon>
        <taxon>Sorangiineae</taxon>
        <taxon>Pendulisporaceae</taxon>
        <taxon>Pendulispora</taxon>
    </lineage>
</organism>
<evidence type="ECO:0000256" key="4">
    <source>
        <dbReference type="SAM" id="SignalP"/>
    </source>
</evidence>
<evidence type="ECO:0000256" key="1">
    <source>
        <dbReference type="ARBA" id="ARBA00010541"/>
    </source>
</evidence>
<proteinExistence type="inferred from homology"/>
<dbReference type="InterPro" id="IPR036034">
    <property type="entry name" value="PDZ_sf"/>
</dbReference>
<dbReference type="SMART" id="SM00228">
    <property type="entry name" value="PDZ"/>
    <property type="match status" value="2"/>
</dbReference>
<feature type="domain" description="PDZ" evidence="5">
    <location>
        <begin position="369"/>
        <end position="458"/>
    </location>
</feature>
<dbReference type="InterPro" id="IPR041489">
    <property type="entry name" value="PDZ_6"/>
</dbReference>
<evidence type="ECO:0000256" key="3">
    <source>
        <dbReference type="ARBA" id="ARBA00022801"/>
    </source>
</evidence>
<gene>
    <name evidence="6" type="ORF">LZC95_52630</name>
</gene>
<dbReference type="InterPro" id="IPR009003">
    <property type="entry name" value="Peptidase_S1_PA"/>
</dbReference>
<reference evidence="6 7" key="1">
    <citation type="submission" date="2021-12" db="EMBL/GenBank/DDBJ databases">
        <title>Discovery of the Pendulisporaceae a myxobacterial family with distinct sporulation behavior and unique specialized metabolism.</title>
        <authorList>
            <person name="Garcia R."/>
            <person name="Popoff A."/>
            <person name="Bader C.D."/>
            <person name="Loehr J."/>
            <person name="Walesch S."/>
            <person name="Walt C."/>
            <person name="Boldt J."/>
            <person name="Bunk B."/>
            <person name="Haeckl F.J.F.P.J."/>
            <person name="Gunesch A.P."/>
            <person name="Birkelbach J."/>
            <person name="Nuebel U."/>
            <person name="Pietschmann T."/>
            <person name="Bach T."/>
            <person name="Mueller R."/>
        </authorList>
    </citation>
    <scope>NUCLEOTIDE SEQUENCE [LARGE SCALE GENOMIC DNA]</scope>
    <source>
        <strain evidence="6 7">MSr12523</strain>
    </source>
</reference>
<evidence type="ECO:0000313" key="7">
    <source>
        <dbReference type="Proteomes" id="UP001379533"/>
    </source>
</evidence>
<dbReference type="PANTHER" id="PTHR22939:SF129">
    <property type="entry name" value="SERINE PROTEASE HTRA2, MITOCHONDRIAL"/>
    <property type="match status" value="1"/>
</dbReference>
<evidence type="ECO:0000313" key="6">
    <source>
        <dbReference type="EMBL" id="WXA95057.1"/>
    </source>
</evidence>